<evidence type="ECO:0000313" key="3">
    <source>
        <dbReference type="Proteomes" id="UP000024635"/>
    </source>
</evidence>
<gene>
    <name evidence="2" type="primary">Acey_s0006.g2857</name>
    <name evidence="2" type="ORF">Y032_0006g2857</name>
</gene>
<protein>
    <recommendedName>
        <fullName evidence="4">ShKT domain-containing protein</fullName>
    </recommendedName>
</protein>
<evidence type="ECO:0008006" key="4">
    <source>
        <dbReference type="Google" id="ProtNLM"/>
    </source>
</evidence>
<dbReference type="OrthoDB" id="5788267at2759"/>
<keyword evidence="1" id="KW-0732">Signal</keyword>
<reference evidence="3" key="1">
    <citation type="journal article" date="2015" name="Nat. Genet.">
        <title>The genome and transcriptome of the zoonotic hookworm Ancylostoma ceylanicum identify infection-specific gene families.</title>
        <authorList>
            <person name="Schwarz E.M."/>
            <person name="Hu Y."/>
            <person name="Antoshechkin I."/>
            <person name="Miller M.M."/>
            <person name="Sternberg P.W."/>
            <person name="Aroian R.V."/>
        </authorList>
    </citation>
    <scope>NUCLEOTIDE SEQUENCE</scope>
    <source>
        <strain evidence="3">HY135</strain>
    </source>
</reference>
<name>A0A016VNR5_9BILA</name>
<accession>A0A016VNR5</accession>
<feature type="signal peptide" evidence="1">
    <location>
        <begin position="1"/>
        <end position="18"/>
    </location>
</feature>
<keyword evidence="3" id="KW-1185">Reference proteome</keyword>
<dbReference type="EMBL" id="JARK01001342">
    <property type="protein sequence ID" value="EYC29234.1"/>
    <property type="molecule type" value="Genomic_DNA"/>
</dbReference>
<organism evidence="2 3">
    <name type="scientific">Ancylostoma ceylanicum</name>
    <dbReference type="NCBI Taxonomy" id="53326"/>
    <lineage>
        <taxon>Eukaryota</taxon>
        <taxon>Metazoa</taxon>
        <taxon>Ecdysozoa</taxon>
        <taxon>Nematoda</taxon>
        <taxon>Chromadorea</taxon>
        <taxon>Rhabditida</taxon>
        <taxon>Rhabditina</taxon>
        <taxon>Rhabditomorpha</taxon>
        <taxon>Strongyloidea</taxon>
        <taxon>Ancylostomatidae</taxon>
        <taxon>Ancylostomatinae</taxon>
        <taxon>Ancylostoma</taxon>
    </lineage>
</organism>
<feature type="chain" id="PRO_5001490915" description="ShKT domain-containing protein" evidence="1">
    <location>
        <begin position="19"/>
        <end position="185"/>
    </location>
</feature>
<proteinExistence type="predicted"/>
<dbReference type="Proteomes" id="UP000024635">
    <property type="component" value="Unassembled WGS sequence"/>
</dbReference>
<comment type="caution">
    <text evidence="2">The sequence shown here is derived from an EMBL/GenBank/DDBJ whole genome shotgun (WGS) entry which is preliminary data.</text>
</comment>
<evidence type="ECO:0000313" key="2">
    <source>
        <dbReference type="EMBL" id="EYC29234.1"/>
    </source>
</evidence>
<dbReference type="PANTHER" id="PTHR35017:SF6">
    <property type="entry name" value="SHKT DOMAIN-CONTAINING PROTEIN"/>
    <property type="match status" value="1"/>
</dbReference>
<evidence type="ECO:0000256" key="1">
    <source>
        <dbReference type="SAM" id="SignalP"/>
    </source>
</evidence>
<dbReference type="AlphaFoldDB" id="A0A016VNR5"/>
<sequence length="185" mass="21091">MLDLLCVGLVVFAQLSTAQFHRRRLSVIQPGFVRSRTFSRLHESGREHNRTSTLDSSRALPCCQDESGGAVCRTVRTNNPDEFLRKCNTEPDFSLVVCCKACNDVTVSHRERGALFFNTQNDSSLCFDRMSSSYCSRFQSSSDAWSGKRWSCNSEHFRLAFRVCRQSCGFCTMDWRKSPEPLKCT</sequence>
<dbReference type="PANTHER" id="PTHR35017">
    <property type="entry name" value="PROTEIN CBG16223-RELATED"/>
    <property type="match status" value="1"/>
</dbReference>